<dbReference type="Gene3D" id="3.10.180.10">
    <property type="entry name" value="2,3-Dihydroxybiphenyl 1,2-Dioxygenase, domain 1"/>
    <property type="match status" value="1"/>
</dbReference>
<dbReference type="Proteomes" id="UP000053797">
    <property type="component" value="Unassembled WGS sequence"/>
</dbReference>
<evidence type="ECO:0000259" key="1">
    <source>
        <dbReference type="PROSITE" id="PS51819"/>
    </source>
</evidence>
<organism evidence="2 3">
    <name type="scientific">Exiguobacterium indicum</name>
    <dbReference type="NCBI Taxonomy" id="296995"/>
    <lineage>
        <taxon>Bacteria</taxon>
        <taxon>Bacillati</taxon>
        <taxon>Bacillota</taxon>
        <taxon>Bacilli</taxon>
        <taxon>Bacillales</taxon>
        <taxon>Bacillales Family XII. Incertae Sedis</taxon>
        <taxon>Exiguobacterium</taxon>
    </lineage>
</organism>
<dbReference type="OrthoDB" id="9795618at2"/>
<name>A0A0V8GC91_9BACL</name>
<comment type="caution">
    <text evidence="2">The sequence shown here is derived from an EMBL/GenBank/DDBJ whole genome shotgun (WGS) entry which is preliminary data.</text>
</comment>
<accession>A0A0V8GC91</accession>
<dbReference type="PROSITE" id="PS51819">
    <property type="entry name" value="VOC"/>
    <property type="match status" value="1"/>
</dbReference>
<protein>
    <recommendedName>
        <fullName evidence="1">VOC domain-containing protein</fullName>
    </recommendedName>
</protein>
<reference evidence="2 3" key="1">
    <citation type="journal article" date="2015" name="Int. J. Syst. Evol. Microbiol.">
        <title>Exiguobacterium enclense sp. nov., isolated from sediment.</title>
        <authorList>
            <person name="Dastager S.G."/>
            <person name="Mawlankar R."/>
            <person name="Sonalkar V.V."/>
            <person name="Thorat M.N."/>
            <person name="Mual P."/>
            <person name="Verma A."/>
            <person name="Krishnamurthi S."/>
            <person name="Tang S.K."/>
            <person name="Li W.J."/>
        </authorList>
    </citation>
    <scope>NUCLEOTIDE SEQUENCE [LARGE SCALE GENOMIC DNA]</scope>
    <source>
        <strain evidence="2 3">NIO-1109</strain>
    </source>
</reference>
<evidence type="ECO:0000313" key="2">
    <source>
        <dbReference type="EMBL" id="KSU47917.1"/>
    </source>
</evidence>
<dbReference type="Pfam" id="PF13669">
    <property type="entry name" value="Glyoxalase_4"/>
    <property type="match status" value="1"/>
</dbReference>
<evidence type="ECO:0000313" key="3">
    <source>
        <dbReference type="Proteomes" id="UP000053797"/>
    </source>
</evidence>
<gene>
    <name evidence="2" type="ORF">AS033_14760</name>
</gene>
<dbReference type="InterPro" id="IPR029068">
    <property type="entry name" value="Glyas_Bleomycin-R_OHBP_Dase"/>
</dbReference>
<proteinExistence type="predicted"/>
<sequence>MKGELLDRLLSLEGAETECAALGLPGEAIWLELVRFKHPRDTASVIQSVHASGLRHLCFEVTELAAHVERLADNGYQSIGDVANYENEYRLCYVRGPEGVIIELAEKIGPV</sequence>
<dbReference type="EMBL" id="LNQL01000006">
    <property type="protein sequence ID" value="KSU47917.1"/>
    <property type="molecule type" value="Genomic_DNA"/>
</dbReference>
<feature type="domain" description="VOC" evidence="1">
    <location>
        <begin position="1"/>
        <end position="107"/>
    </location>
</feature>
<dbReference type="InterPro" id="IPR037523">
    <property type="entry name" value="VOC_core"/>
</dbReference>
<dbReference type="RefSeq" id="WP_058265917.1">
    <property type="nucleotide sequence ID" value="NZ_FMYN01000006.1"/>
</dbReference>
<dbReference type="SUPFAM" id="SSF54593">
    <property type="entry name" value="Glyoxalase/Bleomycin resistance protein/Dihydroxybiphenyl dioxygenase"/>
    <property type="match status" value="1"/>
</dbReference>
<dbReference type="AlphaFoldDB" id="A0A0V8GC91"/>